<evidence type="ECO:0000256" key="1">
    <source>
        <dbReference type="ARBA" id="ARBA00006620"/>
    </source>
</evidence>
<evidence type="ECO:0000256" key="4">
    <source>
        <dbReference type="ARBA" id="ARBA00022759"/>
    </source>
</evidence>
<keyword evidence="4" id="KW-0255">Endonuclease</keyword>
<keyword evidence="3" id="KW-0540">Nuclease</keyword>
<organism evidence="8 9">
    <name type="scientific">Okibacterium fritillariae</name>
    <dbReference type="NCBI Taxonomy" id="123320"/>
    <lineage>
        <taxon>Bacteria</taxon>
        <taxon>Bacillati</taxon>
        <taxon>Actinomycetota</taxon>
        <taxon>Actinomycetes</taxon>
        <taxon>Micrococcales</taxon>
        <taxon>Microbacteriaceae</taxon>
        <taxon>Okibacterium</taxon>
    </lineage>
</organism>
<keyword evidence="6" id="KW-0694">RNA-binding</keyword>
<dbReference type="OrthoDB" id="4425504at2"/>
<proteinExistence type="inferred from homology"/>
<dbReference type="Proteomes" id="UP000190857">
    <property type="component" value="Unassembled WGS sequence"/>
</dbReference>
<dbReference type="Gene3D" id="3.30.920.30">
    <property type="entry name" value="Hypothetical protein"/>
    <property type="match status" value="1"/>
</dbReference>
<protein>
    <submittedName>
        <fullName evidence="8">Predicted RNA binding protein YcfA, dsRBD-like fold, HicA-like mRNA interferase family</fullName>
    </submittedName>
</protein>
<dbReference type="STRING" id="123320.SAMN06309945_0172"/>
<evidence type="ECO:0000256" key="6">
    <source>
        <dbReference type="ARBA" id="ARBA00022884"/>
    </source>
</evidence>
<comment type="similarity">
    <text evidence="1">Belongs to the HicA mRNA interferase family.</text>
</comment>
<keyword evidence="7" id="KW-0346">Stress response</keyword>
<keyword evidence="5" id="KW-0378">Hydrolase</keyword>
<dbReference type="RefSeq" id="WP_079726419.1">
    <property type="nucleotide sequence ID" value="NZ_FUZP01000001.1"/>
</dbReference>
<reference evidence="8 9" key="1">
    <citation type="submission" date="2017-02" db="EMBL/GenBank/DDBJ databases">
        <authorList>
            <person name="Peterson S.W."/>
        </authorList>
    </citation>
    <scope>NUCLEOTIDE SEQUENCE [LARGE SCALE GENOMIC DNA]</scope>
    <source>
        <strain evidence="8 9">VKM Ac-2059</strain>
    </source>
</reference>
<keyword evidence="9" id="KW-1185">Reference proteome</keyword>
<dbReference type="SUPFAM" id="SSF54786">
    <property type="entry name" value="YcfA/nrd intein domain"/>
    <property type="match status" value="1"/>
</dbReference>
<dbReference type="EMBL" id="FUZP01000001">
    <property type="protein sequence ID" value="SKC36262.1"/>
    <property type="molecule type" value="Genomic_DNA"/>
</dbReference>
<dbReference type="GO" id="GO:0016787">
    <property type="term" value="F:hydrolase activity"/>
    <property type="evidence" value="ECO:0007669"/>
    <property type="project" value="UniProtKB-KW"/>
</dbReference>
<dbReference type="InterPro" id="IPR012933">
    <property type="entry name" value="HicA_mRNA_interferase"/>
</dbReference>
<evidence type="ECO:0000256" key="2">
    <source>
        <dbReference type="ARBA" id="ARBA00022649"/>
    </source>
</evidence>
<evidence type="ECO:0000256" key="3">
    <source>
        <dbReference type="ARBA" id="ARBA00022722"/>
    </source>
</evidence>
<dbReference type="Pfam" id="PF07927">
    <property type="entry name" value="HicA_toxin"/>
    <property type="match status" value="1"/>
</dbReference>
<evidence type="ECO:0000313" key="9">
    <source>
        <dbReference type="Proteomes" id="UP000190857"/>
    </source>
</evidence>
<gene>
    <name evidence="8" type="ORF">SAMN06309945_0172</name>
</gene>
<evidence type="ECO:0000256" key="5">
    <source>
        <dbReference type="ARBA" id="ARBA00022801"/>
    </source>
</evidence>
<accession>A0A1T5IBB2</accession>
<dbReference type="GO" id="GO:0003729">
    <property type="term" value="F:mRNA binding"/>
    <property type="evidence" value="ECO:0007669"/>
    <property type="project" value="InterPro"/>
</dbReference>
<keyword evidence="2" id="KW-1277">Toxin-antitoxin system</keyword>
<evidence type="ECO:0000313" key="8">
    <source>
        <dbReference type="EMBL" id="SKC36262.1"/>
    </source>
</evidence>
<sequence length="68" mass="7729">MTKEVKQREVERFLRRGGWRLVRVRGGHNVWSSADGQLTLAIPRHGTVSPGVVRQIIKVVPSAPESWR</sequence>
<dbReference type="AlphaFoldDB" id="A0A1T5IBB2"/>
<dbReference type="GO" id="GO:0004519">
    <property type="term" value="F:endonuclease activity"/>
    <property type="evidence" value="ECO:0007669"/>
    <property type="project" value="UniProtKB-KW"/>
</dbReference>
<evidence type="ECO:0000256" key="7">
    <source>
        <dbReference type="ARBA" id="ARBA00023016"/>
    </source>
</evidence>
<name>A0A1T5IBB2_9MICO</name>
<dbReference type="InterPro" id="IPR038570">
    <property type="entry name" value="HicA_sf"/>
</dbReference>